<name>A0A328PTQ0_9MOLU</name>
<feature type="region of interest" description="Disordered" evidence="1">
    <location>
        <begin position="92"/>
        <end position="115"/>
    </location>
</feature>
<dbReference type="Proteomes" id="UP000249762">
    <property type="component" value="Unassembled WGS sequence"/>
</dbReference>
<dbReference type="EMBL" id="QKVO01000015">
    <property type="protein sequence ID" value="RAO94851.1"/>
    <property type="molecule type" value="Genomic_DNA"/>
</dbReference>
<reference evidence="3" key="1">
    <citation type="submission" date="2018-06" db="EMBL/GenBank/DDBJ databases">
        <authorList>
            <person name="Martinez Ocampo F."/>
            <person name="Quiroz Castaneda R.E."/>
            <person name="Rojas Lopez X."/>
        </authorList>
    </citation>
    <scope>NUCLEOTIDE SEQUENCE [LARGE SCALE GENOMIC DNA]</scope>
    <source>
        <strain evidence="3">INIFAP02</strain>
    </source>
</reference>
<accession>A0A328PTQ0</accession>
<sequence>MSEDTITINLKITKDLYEKLEVQLKLLKDNNIHGLENAETVEDLIIFYLEHFSAGEEKMKKIEDRMQSVLDTLRERGVDVLDLFNSFNQKVQDEKEEREMESRRNNRTSPEKKKS</sequence>
<dbReference type="RefSeq" id="WP_099197252.1">
    <property type="nucleotide sequence ID" value="NZ_QKVO01000015.1"/>
</dbReference>
<comment type="caution">
    <text evidence="2">The sequence shown here is derived from an EMBL/GenBank/DDBJ whole genome shotgun (WGS) entry which is preliminary data.</text>
</comment>
<evidence type="ECO:0000256" key="1">
    <source>
        <dbReference type="SAM" id="MobiDB-lite"/>
    </source>
</evidence>
<dbReference type="OrthoDB" id="399260at2"/>
<evidence type="ECO:0000313" key="3">
    <source>
        <dbReference type="Proteomes" id="UP000249762"/>
    </source>
</evidence>
<keyword evidence="3" id="KW-1185">Reference proteome</keyword>
<gene>
    <name evidence="2" type="ORF">DNK47_02855</name>
</gene>
<organism evidence="2 3">
    <name type="scientific">Mycoplasma wenyonii</name>
    <dbReference type="NCBI Taxonomy" id="65123"/>
    <lineage>
        <taxon>Bacteria</taxon>
        <taxon>Bacillati</taxon>
        <taxon>Mycoplasmatota</taxon>
        <taxon>Mollicutes</taxon>
        <taxon>Mycoplasmataceae</taxon>
        <taxon>Mycoplasma</taxon>
    </lineage>
</organism>
<evidence type="ECO:0000313" key="2">
    <source>
        <dbReference type="EMBL" id="RAO94851.1"/>
    </source>
</evidence>
<proteinExistence type="predicted"/>
<protein>
    <submittedName>
        <fullName evidence="2">Uncharacterized protein</fullName>
    </submittedName>
</protein>
<dbReference type="AlphaFoldDB" id="A0A328PTQ0"/>